<evidence type="ECO:0000256" key="10">
    <source>
        <dbReference type="ARBA" id="ARBA00022908"/>
    </source>
</evidence>
<keyword evidence="7" id="KW-0378">Hydrolase</keyword>
<evidence type="ECO:0000256" key="2">
    <source>
        <dbReference type="ARBA" id="ARBA00022670"/>
    </source>
</evidence>
<evidence type="ECO:0000313" key="17">
    <source>
        <dbReference type="Proteomes" id="UP000709295"/>
    </source>
</evidence>
<keyword evidence="11" id="KW-0695">RNA-directed DNA polymerase</keyword>
<feature type="compositionally biased region" description="Pro residues" evidence="14">
    <location>
        <begin position="570"/>
        <end position="583"/>
    </location>
</feature>
<evidence type="ECO:0000256" key="7">
    <source>
        <dbReference type="ARBA" id="ARBA00022801"/>
    </source>
</evidence>
<dbReference type="PANTHER" id="PTHR42648">
    <property type="entry name" value="TRANSPOSASE, PUTATIVE-RELATED"/>
    <property type="match status" value="1"/>
</dbReference>
<keyword evidence="12" id="KW-0239">DNA-directed DNA polymerase</keyword>
<dbReference type="GO" id="GO:0005524">
    <property type="term" value="F:ATP binding"/>
    <property type="evidence" value="ECO:0007669"/>
    <property type="project" value="UniProtKB-KW"/>
</dbReference>
<feature type="compositionally biased region" description="Acidic residues" evidence="14">
    <location>
        <begin position="492"/>
        <end position="503"/>
    </location>
</feature>
<evidence type="ECO:0000256" key="1">
    <source>
        <dbReference type="ARBA" id="ARBA00002180"/>
    </source>
</evidence>
<name>A0A8J5J8X6_9STRA</name>
<evidence type="ECO:0000256" key="6">
    <source>
        <dbReference type="ARBA" id="ARBA00022759"/>
    </source>
</evidence>
<evidence type="ECO:0000256" key="11">
    <source>
        <dbReference type="ARBA" id="ARBA00022918"/>
    </source>
</evidence>
<dbReference type="GO" id="GO:0003964">
    <property type="term" value="F:RNA-directed DNA polymerase activity"/>
    <property type="evidence" value="ECO:0007669"/>
    <property type="project" value="UniProtKB-KW"/>
</dbReference>
<gene>
    <name evidence="16" type="ORF">JG688_00004786</name>
</gene>
<accession>A0A8J5J8X6</accession>
<keyword evidence="10" id="KW-0229">DNA integration</keyword>
<dbReference type="GO" id="GO:0006310">
    <property type="term" value="P:DNA recombination"/>
    <property type="evidence" value="ECO:0007669"/>
    <property type="project" value="UniProtKB-KW"/>
</dbReference>
<organism evidence="16 17">
    <name type="scientific">Phytophthora aleatoria</name>
    <dbReference type="NCBI Taxonomy" id="2496075"/>
    <lineage>
        <taxon>Eukaryota</taxon>
        <taxon>Sar</taxon>
        <taxon>Stramenopiles</taxon>
        <taxon>Oomycota</taxon>
        <taxon>Peronosporomycetes</taxon>
        <taxon>Peronosporales</taxon>
        <taxon>Peronosporaceae</taxon>
        <taxon>Phytophthora</taxon>
    </lineage>
</organism>
<keyword evidence="8" id="KW-0067">ATP-binding</keyword>
<proteinExistence type="predicted"/>
<dbReference type="GO" id="GO:0015074">
    <property type="term" value="P:DNA integration"/>
    <property type="evidence" value="ECO:0007669"/>
    <property type="project" value="UniProtKB-KW"/>
</dbReference>
<keyword evidence="17" id="KW-1185">Reference proteome</keyword>
<keyword evidence="9" id="KW-0460">Magnesium</keyword>
<dbReference type="EMBL" id="JAENGY010000177">
    <property type="protein sequence ID" value="KAG6970576.1"/>
    <property type="molecule type" value="Genomic_DNA"/>
</dbReference>
<evidence type="ECO:0000256" key="8">
    <source>
        <dbReference type="ARBA" id="ARBA00022840"/>
    </source>
</evidence>
<feature type="compositionally biased region" description="Low complexity" evidence="14">
    <location>
        <begin position="517"/>
        <end position="531"/>
    </location>
</feature>
<evidence type="ECO:0000256" key="13">
    <source>
        <dbReference type="ARBA" id="ARBA00023172"/>
    </source>
</evidence>
<dbReference type="GO" id="GO:0008233">
    <property type="term" value="F:peptidase activity"/>
    <property type="evidence" value="ECO:0007669"/>
    <property type="project" value="UniProtKB-KW"/>
</dbReference>
<keyword evidence="2" id="KW-0645">Protease</keyword>
<feature type="compositionally biased region" description="Low complexity" evidence="14">
    <location>
        <begin position="547"/>
        <end position="569"/>
    </location>
</feature>
<evidence type="ECO:0000256" key="3">
    <source>
        <dbReference type="ARBA" id="ARBA00022722"/>
    </source>
</evidence>
<evidence type="ECO:0000256" key="5">
    <source>
        <dbReference type="ARBA" id="ARBA00022741"/>
    </source>
</evidence>
<dbReference type="Pfam" id="PF00665">
    <property type="entry name" value="rve"/>
    <property type="match status" value="1"/>
</dbReference>
<protein>
    <recommendedName>
        <fullName evidence="15">Integrase catalytic domain-containing protein</fullName>
    </recommendedName>
</protein>
<dbReference type="GO" id="GO:0046872">
    <property type="term" value="F:metal ion binding"/>
    <property type="evidence" value="ECO:0007669"/>
    <property type="project" value="UniProtKB-KW"/>
</dbReference>
<dbReference type="PROSITE" id="PS50994">
    <property type="entry name" value="INTEGRASE"/>
    <property type="match status" value="1"/>
</dbReference>
<dbReference type="InterPro" id="IPR054722">
    <property type="entry name" value="PolX-like_BBD"/>
</dbReference>
<dbReference type="Pfam" id="PF25597">
    <property type="entry name" value="SH3_retrovirus"/>
    <property type="match status" value="1"/>
</dbReference>
<evidence type="ECO:0000256" key="9">
    <source>
        <dbReference type="ARBA" id="ARBA00022842"/>
    </source>
</evidence>
<dbReference type="InterPro" id="IPR001584">
    <property type="entry name" value="Integrase_cat-core"/>
</dbReference>
<dbReference type="Pfam" id="PF13976">
    <property type="entry name" value="gag_pre-integrs"/>
    <property type="match status" value="1"/>
</dbReference>
<evidence type="ECO:0000256" key="12">
    <source>
        <dbReference type="ARBA" id="ARBA00022932"/>
    </source>
</evidence>
<keyword evidence="6" id="KW-0255">Endonuclease</keyword>
<dbReference type="Pfam" id="PF22936">
    <property type="entry name" value="Pol_BBD"/>
    <property type="match status" value="1"/>
</dbReference>
<comment type="caution">
    <text evidence="16">The sequence shown here is derived from an EMBL/GenBank/DDBJ whole genome shotgun (WGS) entry which is preliminary data.</text>
</comment>
<comment type="function">
    <text evidence="1">The aspartyl protease (PR) mediates the proteolytic cleavages of the Gag and Gag-Pol polyproteins after assembly of the VLP.</text>
</comment>
<evidence type="ECO:0000256" key="4">
    <source>
        <dbReference type="ARBA" id="ARBA00022723"/>
    </source>
</evidence>
<dbReference type="GO" id="GO:0003887">
    <property type="term" value="F:DNA-directed DNA polymerase activity"/>
    <property type="evidence" value="ECO:0007669"/>
    <property type="project" value="UniProtKB-KW"/>
</dbReference>
<feature type="region of interest" description="Disordered" evidence="14">
    <location>
        <begin position="492"/>
        <end position="616"/>
    </location>
</feature>
<dbReference type="InterPro" id="IPR039537">
    <property type="entry name" value="Retrotran_Ty1/copia-like"/>
</dbReference>
<keyword evidence="12" id="KW-0548">Nucleotidyltransferase</keyword>
<dbReference type="AlphaFoldDB" id="A0A8J5J8X6"/>
<dbReference type="PANTHER" id="PTHR42648:SF11">
    <property type="entry name" value="TRANSPOSON TY4-P GAG-POL POLYPROTEIN"/>
    <property type="match status" value="1"/>
</dbReference>
<feature type="domain" description="Integrase catalytic" evidence="15">
    <location>
        <begin position="210"/>
        <end position="375"/>
    </location>
</feature>
<keyword evidence="4" id="KW-0479">Metal-binding</keyword>
<keyword evidence="3" id="KW-0540">Nuclease</keyword>
<feature type="compositionally biased region" description="Low complexity" evidence="14">
    <location>
        <begin position="594"/>
        <end position="603"/>
    </location>
</feature>
<sequence>MSFVRWSGDEAADDRTSIGMVLSSEDTGQCDEWMIDTGAGVHVCTNWSAFTSLQEDTMSFVGWRGETSRSEAFGDVKVCATDAMSGSDVILDLVDSRYASNGVSNLLSLEQLELDGWVPYYTKAVKPADGKMHLDRDAGMCMMAVADRQSAVMRWHMKYAHLNGQALKQLVLKDMAVGLEGLKASDFDKPLNCISCQMAKQKRRSYKRHDKRSKLCYERLMSDVCYVGLETTGGNRYFQLVQDEASRFKWCFLLRTKDEAAQNVMDLILQLEKYNAIKRFSCDQGKEFINKKLMRFLVEHGIQLLTTNAYTPEENCLVEKLNGSLLNKVRAIRQATGLPAALWGEILLYVVEVDNMSPTKALTGTTPFTMITGNKPDVRNLRVCGCVAFAHVPKEKRANKLSPKVVPTLFLGYAKNSLGFRLLDLRNGKLIERRDVSFREDITVESTYVQALLDMQYGSREVQLPTNVQFVPIPIDGVRDHDHVRLRDLEDLSGELSDVEMEQEVPQPGEKGRRGDSSNSSSSEDYEFSGSWDEQLVGRGAVGGGAVAPVPQQPAQNGPQPAAQGAPQAPQHPAPGPHQPAQPAPRTGRRTRRPQQQQPGQQPVRHSQRQRRPNVRLSPSNWVLTVSIMQCMLIGGVNELLNPTTVRE</sequence>
<dbReference type="Proteomes" id="UP000709295">
    <property type="component" value="Unassembled WGS sequence"/>
</dbReference>
<evidence type="ECO:0000259" key="15">
    <source>
        <dbReference type="PROSITE" id="PS50994"/>
    </source>
</evidence>
<dbReference type="InterPro" id="IPR057670">
    <property type="entry name" value="SH3_retrovirus"/>
</dbReference>
<evidence type="ECO:0000256" key="14">
    <source>
        <dbReference type="SAM" id="MobiDB-lite"/>
    </source>
</evidence>
<keyword evidence="5" id="KW-0547">Nucleotide-binding</keyword>
<reference evidence="16" key="1">
    <citation type="submission" date="2021-01" db="EMBL/GenBank/DDBJ databases">
        <title>Phytophthora aleatoria, a newly-described species from Pinus radiata is distinct from Phytophthora cactorum isolates based on comparative genomics.</title>
        <authorList>
            <person name="Mcdougal R."/>
            <person name="Panda P."/>
            <person name="Williams N."/>
            <person name="Studholme D.J."/>
        </authorList>
    </citation>
    <scope>NUCLEOTIDE SEQUENCE</scope>
    <source>
        <strain evidence="16">NZFS 4037</strain>
    </source>
</reference>
<dbReference type="GO" id="GO:0004519">
    <property type="term" value="F:endonuclease activity"/>
    <property type="evidence" value="ECO:0007669"/>
    <property type="project" value="UniProtKB-KW"/>
</dbReference>
<evidence type="ECO:0000313" key="16">
    <source>
        <dbReference type="EMBL" id="KAG6970576.1"/>
    </source>
</evidence>
<dbReference type="GO" id="GO:0006508">
    <property type="term" value="P:proteolysis"/>
    <property type="evidence" value="ECO:0007669"/>
    <property type="project" value="UniProtKB-KW"/>
</dbReference>
<keyword evidence="12" id="KW-0808">Transferase</keyword>
<dbReference type="InterPro" id="IPR025724">
    <property type="entry name" value="GAG-pre-integrase_dom"/>
</dbReference>
<keyword evidence="13" id="KW-0233">DNA recombination</keyword>